<accession>A0A8T1W933</accession>
<dbReference type="AlphaFoldDB" id="A0A8T1W933"/>
<sequence>MEFVTKLYALVVGVYKTCIILELDVSSRKTKLIRGTTYSWRYFWLRRDFTRAMNPFMPSAIVRMDGHQLIAGEVETLKDRELDLAACMGKDDFVRMVAPSCSTSQRLGNSYTTAVYVNLATLVHARTKEIAQGDGQLHNANVIAKGIQGHSMAVVFDGMGGVEGLRRGCVPLHSAEIYELLKISPEMPWLKTLELV</sequence>
<name>A0A8T1W933_9STRA</name>
<keyword evidence="2" id="KW-1185">Reference proteome</keyword>
<organism evidence="1 2">
    <name type="scientific">Phytophthora pseudosyringae</name>
    <dbReference type="NCBI Taxonomy" id="221518"/>
    <lineage>
        <taxon>Eukaryota</taxon>
        <taxon>Sar</taxon>
        <taxon>Stramenopiles</taxon>
        <taxon>Oomycota</taxon>
        <taxon>Peronosporomycetes</taxon>
        <taxon>Peronosporales</taxon>
        <taxon>Peronosporaceae</taxon>
        <taxon>Phytophthora</taxon>
    </lineage>
</organism>
<dbReference type="EMBL" id="JAGDFM010000065">
    <property type="protein sequence ID" value="KAG7388199.1"/>
    <property type="molecule type" value="Genomic_DNA"/>
</dbReference>
<protein>
    <submittedName>
        <fullName evidence="1">Uncharacterized protein</fullName>
    </submittedName>
</protein>
<dbReference type="Proteomes" id="UP000694044">
    <property type="component" value="Unassembled WGS sequence"/>
</dbReference>
<reference evidence="1" key="1">
    <citation type="submission" date="2021-02" db="EMBL/GenBank/DDBJ databases">
        <authorList>
            <person name="Palmer J.M."/>
        </authorList>
    </citation>
    <scope>NUCLEOTIDE SEQUENCE</scope>
    <source>
        <strain evidence="1">SCRP734</strain>
    </source>
</reference>
<dbReference type="OrthoDB" id="1269963at2759"/>
<proteinExistence type="predicted"/>
<evidence type="ECO:0000313" key="2">
    <source>
        <dbReference type="Proteomes" id="UP000694044"/>
    </source>
</evidence>
<evidence type="ECO:0000313" key="1">
    <source>
        <dbReference type="EMBL" id="KAG7388199.1"/>
    </source>
</evidence>
<comment type="caution">
    <text evidence="1">The sequence shown here is derived from an EMBL/GenBank/DDBJ whole genome shotgun (WGS) entry which is preliminary data.</text>
</comment>
<gene>
    <name evidence="1" type="ORF">PHYPSEUDO_013001</name>
</gene>